<evidence type="ECO:0000259" key="1">
    <source>
        <dbReference type="PROSITE" id="PS51186"/>
    </source>
</evidence>
<dbReference type="RefSeq" id="WP_061984219.1">
    <property type="nucleotide sequence ID" value="NZ_FOPQ01000009.1"/>
</dbReference>
<dbReference type="PANTHER" id="PTHR43441">
    <property type="entry name" value="RIBOSOMAL-PROTEIN-SERINE ACETYLTRANSFERASE"/>
    <property type="match status" value="1"/>
</dbReference>
<evidence type="ECO:0000313" key="4">
    <source>
        <dbReference type="Proteomes" id="UP000076321"/>
    </source>
</evidence>
<keyword evidence="2" id="KW-0808">Transferase</keyword>
<dbReference type="CDD" id="cd04301">
    <property type="entry name" value="NAT_SF"/>
    <property type="match status" value="1"/>
</dbReference>
<dbReference type="EMBL" id="LQCI01000014">
    <property type="protein sequence ID" value="KZB84489.1"/>
    <property type="molecule type" value="Genomic_DNA"/>
</dbReference>
<dbReference type="AlphaFoldDB" id="A0A154MMA5"/>
<accession>A0A154MMA5</accession>
<dbReference type="GO" id="GO:0005737">
    <property type="term" value="C:cytoplasm"/>
    <property type="evidence" value="ECO:0007669"/>
    <property type="project" value="TreeGrafter"/>
</dbReference>
<dbReference type="EMBL" id="LOBU02000002">
    <property type="protein sequence ID" value="OKA10951.1"/>
    <property type="molecule type" value="Genomic_DNA"/>
</dbReference>
<dbReference type="OrthoDB" id="9814648at2"/>
<reference evidence="2 4" key="1">
    <citation type="submission" date="2015-12" db="EMBL/GenBank/DDBJ databases">
        <title>Amycolatopsis regifaucium genome sequencing and assembly.</title>
        <authorList>
            <person name="Mayilraj S."/>
        </authorList>
    </citation>
    <scope>NUCLEOTIDE SEQUENCE [LARGE SCALE GENOMIC DNA]</scope>
    <source>
        <strain evidence="2 4">GY080</strain>
    </source>
</reference>
<evidence type="ECO:0000313" key="2">
    <source>
        <dbReference type="EMBL" id="KZB84489.1"/>
    </source>
</evidence>
<dbReference type="Gene3D" id="3.40.630.30">
    <property type="match status" value="1"/>
</dbReference>
<name>A0A154MMA5_9PSEU</name>
<dbReference type="Proteomes" id="UP000076321">
    <property type="component" value="Unassembled WGS sequence"/>
</dbReference>
<dbReference type="InterPro" id="IPR000182">
    <property type="entry name" value="GNAT_dom"/>
</dbReference>
<reference evidence="3 5" key="2">
    <citation type="submission" date="2016-11" db="EMBL/GenBank/DDBJ databases">
        <title>Genome sequencing of Amycolatopsis regifaucium.</title>
        <authorList>
            <person name="Mayilraj S."/>
            <person name="Kaur N."/>
        </authorList>
    </citation>
    <scope>NUCLEOTIDE SEQUENCE [LARGE SCALE GENOMIC DNA]</scope>
    <source>
        <strain evidence="3 5">GY080</strain>
    </source>
</reference>
<dbReference type="GO" id="GO:0008999">
    <property type="term" value="F:protein-N-terminal-alanine acetyltransferase activity"/>
    <property type="evidence" value="ECO:0007669"/>
    <property type="project" value="TreeGrafter"/>
</dbReference>
<comment type="caution">
    <text evidence="2">The sequence shown here is derived from an EMBL/GenBank/DDBJ whole genome shotgun (WGS) entry which is preliminary data.</text>
</comment>
<dbReference type="PANTHER" id="PTHR43441:SF6">
    <property type="entry name" value="N-ACETYLTRANSFERASE DOMAIN-CONTAINING PROTEIN"/>
    <property type="match status" value="1"/>
</dbReference>
<dbReference type="Pfam" id="PF13302">
    <property type="entry name" value="Acetyltransf_3"/>
    <property type="match status" value="1"/>
</dbReference>
<gene>
    <name evidence="3" type="ORF">ATP06_0202040</name>
    <name evidence="2" type="ORF">AVL48_32375</name>
</gene>
<proteinExistence type="predicted"/>
<dbReference type="PROSITE" id="PS51186">
    <property type="entry name" value="GNAT"/>
    <property type="match status" value="1"/>
</dbReference>
<dbReference type="InterPro" id="IPR016181">
    <property type="entry name" value="Acyl_CoA_acyltransferase"/>
</dbReference>
<organism evidence="2 4">
    <name type="scientific">Amycolatopsis regifaucium</name>
    <dbReference type="NCBI Taxonomy" id="546365"/>
    <lineage>
        <taxon>Bacteria</taxon>
        <taxon>Bacillati</taxon>
        <taxon>Actinomycetota</taxon>
        <taxon>Actinomycetes</taxon>
        <taxon>Pseudonocardiales</taxon>
        <taxon>Pseudonocardiaceae</taxon>
        <taxon>Amycolatopsis</taxon>
    </lineage>
</organism>
<sequence>MTETGVALRPVSEEDLPMLEALTNDPRAAGEFEWHGWHDPHFLRRRWTETGMLAADNGMLMIDLDGQRLGFVSWHKTRSGSTSYCWNAGLVLIPEARGHGYGTEAQRLLVRYLFAHTQMNRVEASTEAGNAAEQRSLTKAGFTREGVLRGYAFRDGAWRDHVLYSMLRSDPDPAPEPR</sequence>
<keyword evidence="5" id="KW-1185">Reference proteome</keyword>
<dbReference type="SUPFAM" id="SSF55729">
    <property type="entry name" value="Acyl-CoA N-acyltransferases (Nat)"/>
    <property type="match status" value="1"/>
</dbReference>
<dbReference type="InterPro" id="IPR051908">
    <property type="entry name" value="Ribosomal_N-acetyltransferase"/>
</dbReference>
<dbReference type="Proteomes" id="UP000186883">
    <property type="component" value="Unassembled WGS sequence"/>
</dbReference>
<feature type="domain" description="N-acetyltransferase" evidence="1">
    <location>
        <begin position="6"/>
        <end position="169"/>
    </location>
</feature>
<evidence type="ECO:0000313" key="3">
    <source>
        <dbReference type="EMBL" id="OKA10951.1"/>
    </source>
</evidence>
<evidence type="ECO:0000313" key="5">
    <source>
        <dbReference type="Proteomes" id="UP000186883"/>
    </source>
</evidence>
<dbReference type="GO" id="GO:1990189">
    <property type="term" value="F:protein N-terminal-serine acetyltransferase activity"/>
    <property type="evidence" value="ECO:0007669"/>
    <property type="project" value="TreeGrafter"/>
</dbReference>
<protein>
    <submittedName>
        <fullName evidence="2">Alanine acetyltransferase</fullName>
    </submittedName>
    <submittedName>
        <fullName evidence="3">N-acetyltransferase</fullName>
    </submittedName>
</protein>